<evidence type="ECO:0000313" key="2">
    <source>
        <dbReference type="EMBL" id="PZW32642.1"/>
    </source>
</evidence>
<dbReference type="SUPFAM" id="SSF50998">
    <property type="entry name" value="Quinoprotein alcohol dehydrogenase-like"/>
    <property type="match status" value="1"/>
</dbReference>
<accession>A0A326UA27</accession>
<dbReference type="OrthoDB" id="9816081at2"/>
<gene>
    <name evidence="2" type="ORF">EI42_01734</name>
</gene>
<dbReference type="PROSITE" id="PS51257">
    <property type="entry name" value="PROKAR_LIPOPROTEIN"/>
    <property type="match status" value="1"/>
</dbReference>
<dbReference type="InterPro" id="IPR011047">
    <property type="entry name" value="Quinoprotein_ADH-like_sf"/>
</dbReference>
<dbReference type="PANTHER" id="PTHR34512">
    <property type="entry name" value="CELL SURFACE PROTEIN"/>
    <property type="match status" value="1"/>
</dbReference>
<dbReference type="Gene3D" id="2.40.128.630">
    <property type="match status" value="2"/>
</dbReference>
<dbReference type="PANTHER" id="PTHR34512:SF30">
    <property type="entry name" value="OUTER MEMBRANE PROTEIN ASSEMBLY FACTOR BAMB"/>
    <property type="match status" value="1"/>
</dbReference>
<reference evidence="2 3" key="1">
    <citation type="submission" date="2018-06" db="EMBL/GenBank/DDBJ databases">
        <title>Genomic Encyclopedia of Archaeal and Bacterial Type Strains, Phase II (KMG-II): from individual species to whole genera.</title>
        <authorList>
            <person name="Goeker M."/>
        </authorList>
    </citation>
    <scope>NUCLEOTIDE SEQUENCE [LARGE SCALE GENOMIC DNA]</scope>
    <source>
        <strain evidence="2 3">ATCC BAA-1881</strain>
    </source>
</reference>
<dbReference type="Pfam" id="PF13360">
    <property type="entry name" value="PQQ_2"/>
    <property type="match status" value="1"/>
</dbReference>
<dbReference type="InterPro" id="IPR002372">
    <property type="entry name" value="PQQ_rpt_dom"/>
</dbReference>
<feature type="domain" description="Pyrrolo-quinoline quinone repeat" evidence="1">
    <location>
        <begin position="116"/>
        <end position="314"/>
    </location>
</feature>
<dbReference type="AlphaFoldDB" id="A0A326UA27"/>
<dbReference type="InterPro" id="IPR018391">
    <property type="entry name" value="PQQ_b-propeller_rpt"/>
</dbReference>
<protein>
    <submittedName>
        <fullName evidence="2">Outer membrane protein assembly factor BamB</fullName>
    </submittedName>
</protein>
<comment type="caution">
    <text evidence="2">The sequence shown here is derived from an EMBL/GenBank/DDBJ whole genome shotgun (WGS) entry which is preliminary data.</text>
</comment>
<dbReference type="Proteomes" id="UP000248806">
    <property type="component" value="Unassembled WGS sequence"/>
</dbReference>
<evidence type="ECO:0000313" key="3">
    <source>
        <dbReference type="Proteomes" id="UP000248806"/>
    </source>
</evidence>
<name>A0A326UA27_THEHA</name>
<keyword evidence="3" id="KW-1185">Reference proteome</keyword>
<organism evidence="2 3">
    <name type="scientific">Thermosporothrix hazakensis</name>
    <dbReference type="NCBI Taxonomy" id="644383"/>
    <lineage>
        <taxon>Bacteria</taxon>
        <taxon>Bacillati</taxon>
        <taxon>Chloroflexota</taxon>
        <taxon>Ktedonobacteria</taxon>
        <taxon>Ktedonobacterales</taxon>
        <taxon>Thermosporotrichaceae</taxon>
        <taxon>Thermosporothrix</taxon>
    </lineage>
</organism>
<dbReference type="Gene3D" id="2.130.10.10">
    <property type="entry name" value="YVTN repeat-like/Quinoprotein amine dehydrogenase"/>
    <property type="match status" value="1"/>
</dbReference>
<sequence>MKQHMRQHISLLMLIFILLSGVISCASPERKSTLMSTNQTKTLYIAAGTKVYGVRETDGSFCWTHDFKEPVDQIYATSQNVFVQTTAPALYALTSKDGLLQWRHPLTDLLPSQLLVQGDLVFIGAYPTGFMALTTHNGAPRWQTSVPITSNSIGFIGSEGDSIYGYSDGTIYALRADDGHIQWKKEQPYTLGEDLLLMNGNLLIPDINGEKVIELRASTGAVGATFPGNQVVSSQDFLFLSRTASPKRQTSQELYALHRGDQQELWKKTLNANEQIRFRKGMLGERYLYVVRIDRNMKTVLQAVDLKTGDNAWTWTPPSERPDIDPFSIYYSNEHLYISTHNSSVPYPENEKSLLQALDSQGGVRWKQALNARILRVVLPV</sequence>
<dbReference type="SMART" id="SM00564">
    <property type="entry name" value="PQQ"/>
    <property type="match status" value="4"/>
</dbReference>
<dbReference type="EMBL" id="QKUF01000004">
    <property type="protein sequence ID" value="PZW32642.1"/>
    <property type="molecule type" value="Genomic_DNA"/>
</dbReference>
<dbReference type="InterPro" id="IPR015943">
    <property type="entry name" value="WD40/YVTN_repeat-like_dom_sf"/>
</dbReference>
<dbReference type="RefSeq" id="WP_111320872.1">
    <property type="nucleotide sequence ID" value="NZ_BIFX01000002.1"/>
</dbReference>
<evidence type="ECO:0000259" key="1">
    <source>
        <dbReference type="Pfam" id="PF13360"/>
    </source>
</evidence>
<proteinExistence type="predicted"/>